<dbReference type="Pfam" id="PF07366">
    <property type="entry name" value="SnoaL"/>
    <property type="match status" value="1"/>
</dbReference>
<proteinExistence type="predicted"/>
<dbReference type="InterPro" id="IPR002563">
    <property type="entry name" value="Flavin_Rdtase-like_dom"/>
</dbReference>
<dbReference type="Gene3D" id="3.10.450.50">
    <property type="match status" value="1"/>
</dbReference>
<dbReference type="SMART" id="SM00903">
    <property type="entry name" value="Flavin_Reduct"/>
    <property type="match status" value="1"/>
</dbReference>
<dbReference type="SUPFAM" id="SSF54427">
    <property type="entry name" value="NTF2-like"/>
    <property type="match status" value="1"/>
</dbReference>
<dbReference type="Gene3D" id="2.30.110.10">
    <property type="entry name" value="Electron Transport, Fmn-binding Protein, Chain A"/>
    <property type="match status" value="1"/>
</dbReference>
<evidence type="ECO:0000313" key="3">
    <source>
        <dbReference type="EMBL" id="MDJ1370878.1"/>
    </source>
</evidence>
<dbReference type="InterPro" id="IPR050268">
    <property type="entry name" value="NADH-dep_flavin_reductase"/>
</dbReference>
<evidence type="ECO:0000256" key="1">
    <source>
        <dbReference type="ARBA" id="ARBA00023002"/>
    </source>
</evidence>
<evidence type="ECO:0000259" key="2">
    <source>
        <dbReference type="SMART" id="SM00903"/>
    </source>
</evidence>
<feature type="domain" description="Flavin reductase like" evidence="2">
    <location>
        <begin position="167"/>
        <end position="307"/>
    </location>
</feature>
<organism evidence="3 4">
    <name type="scientific">Gulosibacter molinativorax</name>
    <dbReference type="NCBI Taxonomy" id="256821"/>
    <lineage>
        <taxon>Bacteria</taxon>
        <taxon>Bacillati</taxon>
        <taxon>Actinomycetota</taxon>
        <taxon>Actinomycetes</taxon>
        <taxon>Micrococcales</taxon>
        <taxon>Microbacteriaceae</taxon>
        <taxon>Gulosibacter</taxon>
    </lineage>
</organism>
<dbReference type="Pfam" id="PF01613">
    <property type="entry name" value="Flavin_Reduct"/>
    <property type="match status" value="1"/>
</dbReference>
<evidence type="ECO:0000313" key="4">
    <source>
        <dbReference type="Proteomes" id="UP001170379"/>
    </source>
</evidence>
<dbReference type="Proteomes" id="UP001170379">
    <property type="component" value="Unassembled WGS sequence"/>
</dbReference>
<sequence>MQQDIKDAVRHAWAKAWDEGKYTALRELVTSDYRRTSASSGRVMNLDDFINEIDEMRAAFPDMHTTIERIVANDDELAIFWRTDGTFTEPLGNVPPTGTKLQTHGSNFARIRDGKIAEEEVTWDDSALLRDLGLTSLASAFEEAPAVTPIGDALPPREGLKAFNKQFISGVTVVTTTDEEGKPRGLAVSAFSSVSLDPPLVLVCVQKTSSTYPSLFRSSHIGINALSSEQRETIGTFASKSADKFAEIDWHEGPNGSPLIDGSSASIEVEIKERFQALTHTIFIGRVQYAESTDDAPIIYKAAKFYDGRGLAEL</sequence>
<dbReference type="InterPro" id="IPR009959">
    <property type="entry name" value="Cyclase_SnoaL-like"/>
</dbReference>
<keyword evidence="4" id="KW-1185">Reference proteome</keyword>
<dbReference type="InterPro" id="IPR032710">
    <property type="entry name" value="NTF2-like_dom_sf"/>
</dbReference>
<accession>A0ABT7C6Q6</accession>
<protein>
    <submittedName>
        <fullName evidence="3">Flavin reductase</fullName>
    </submittedName>
</protein>
<name>A0ABT7C6Q6_9MICO</name>
<dbReference type="EMBL" id="PXVD01000007">
    <property type="protein sequence ID" value="MDJ1370878.1"/>
    <property type="molecule type" value="Genomic_DNA"/>
</dbReference>
<dbReference type="RefSeq" id="WP_026936270.1">
    <property type="nucleotide sequence ID" value="NZ_CP028426.1"/>
</dbReference>
<reference evidence="3" key="1">
    <citation type="submission" date="2018-03" db="EMBL/GenBank/DDBJ databases">
        <authorList>
            <person name="Nunes O.C."/>
            <person name="Lopes A.R."/>
            <person name="Froufe H."/>
            <person name="Munoz-Merida A."/>
            <person name="Barroso C."/>
            <person name="Egas C."/>
        </authorList>
    </citation>
    <scope>NUCLEOTIDE SEQUENCE</scope>
    <source>
        <strain evidence="3">ON4</strain>
    </source>
</reference>
<comment type="caution">
    <text evidence="3">The sequence shown here is derived from an EMBL/GenBank/DDBJ whole genome shotgun (WGS) entry which is preliminary data.</text>
</comment>
<dbReference type="InterPro" id="IPR012349">
    <property type="entry name" value="Split_barrel_FMN-bd"/>
</dbReference>
<dbReference type="PANTHER" id="PTHR30466">
    <property type="entry name" value="FLAVIN REDUCTASE"/>
    <property type="match status" value="1"/>
</dbReference>
<gene>
    <name evidence="3" type="ORF">C7K25_05790</name>
</gene>
<dbReference type="PANTHER" id="PTHR30466:SF1">
    <property type="entry name" value="FMN REDUCTASE (NADH) RUTF"/>
    <property type="match status" value="1"/>
</dbReference>
<dbReference type="SUPFAM" id="SSF50475">
    <property type="entry name" value="FMN-binding split barrel"/>
    <property type="match status" value="1"/>
</dbReference>
<reference evidence="3" key="2">
    <citation type="journal article" date="2022" name="Sci. Rep.">
        <title>In silico prediction of the enzymes involved in the degradation of the herbicide molinate by Gulosibacter molinativorax ON4T.</title>
        <authorList>
            <person name="Lopes A.R."/>
            <person name="Bunin E."/>
            <person name="Viana A.T."/>
            <person name="Froufe H."/>
            <person name="Munoz-Merida A."/>
            <person name="Pinho D."/>
            <person name="Figueiredo J."/>
            <person name="Barroso C."/>
            <person name="Vaz-Moreira I."/>
            <person name="Bellanger X."/>
            <person name="Egas C."/>
            <person name="Nunes O.C."/>
        </authorList>
    </citation>
    <scope>NUCLEOTIDE SEQUENCE</scope>
    <source>
        <strain evidence="3">ON4</strain>
    </source>
</reference>
<keyword evidence="1" id="KW-0560">Oxidoreductase</keyword>